<dbReference type="Pfam" id="PF01590">
    <property type="entry name" value="GAF"/>
    <property type="match status" value="1"/>
</dbReference>
<dbReference type="InterPro" id="IPR036457">
    <property type="entry name" value="PPM-type-like_dom_sf"/>
</dbReference>
<dbReference type="InterPro" id="IPR000014">
    <property type="entry name" value="PAS"/>
</dbReference>
<dbReference type="Gene3D" id="3.60.40.10">
    <property type="entry name" value="PPM-type phosphatase domain"/>
    <property type="match status" value="1"/>
</dbReference>
<dbReference type="Gene3D" id="3.30.450.20">
    <property type="entry name" value="PAS domain"/>
    <property type="match status" value="2"/>
</dbReference>
<feature type="domain" description="PAS" evidence="2">
    <location>
        <begin position="29"/>
        <end position="59"/>
    </location>
</feature>
<dbReference type="InterPro" id="IPR013656">
    <property type="entry name" value="PAS_4"/>
</dbReference>
<dbReference type="SUPFAM" id="SSF55874">
    <property type="entry name" value="ATPase domain of HSP90 chaperone/DNA topoisomerase II/histidine kinase"/>
    <property type="match status" value="1"/>
</dbReference>
<dbReference type="SMART" id="SM00065">
    <property type="entry name" value="GAF"/>
    <property type="match status" value="1"/>
</dbReference>
<dbReference type="InterPro" id="IPR003018">
    <property type="entry name" value="GAF"/>
</dbReference>
<proteinExistence type="predicted"/>
<sequence>MEQPNPPEAAETFSPDDRFDEVATARATMDEHGSVTGWREGARRLLGYSSAEVVGRPAVHLLDQALPAERVSELHDLPRWSGTVALRHRDGHRVETRLLAHHRPGADTGPEWFVVSPLDEASGPWDESLGVWAFEQTPCALGVHDIRMRRRRANRAAERATSLPESEWRGLRVSEMAPHLSSDRLERAMARTLETGEPQYLEAYGRVPGESREHAWSQQTFPVRDPDGVMRGVGVTAHDITEQYWARKRLQTLNDASVRIGSTLDVARTAAELSDVTVPEFADLVVVSLLPDLDAAEATGPSSEGSGTHPRRPVRLRLVARRPEIPGAPEPVFALGDVVSYSGDSATARCLATGRSVLRARYDASLLGNALLEAEVRALGVHSVMAVPLRARGATLGVTVLVRHRTPDPFDRDDLLLAEEISARAAVAIDNARRYTRERDTAATLQRTLLPQRLPRPAAMDVAYRYLPAHGPGGAGGDWFDVIPLSSARVALVVGDVVGHGIQASAAMGRLRTAVRTLADVDLAPDELLTHLDDLVVRLSADADGSTPDDQAAELAGGFGSTCLYAVYDPVSRVCTLASAGHPGPAVVSPDGTVDILELPVGPPLGLGDLPFETTSVTLPEGSVIALYTDGLIDTPDHDLAKGLTRLRASLARPATDLDDLCDRMLAALPPTDRHTDDIALLTARTRVLDPGHVATWDLPGAPAIVSKARKLVSARLGDWGLQEDSFVTELLVSELVTNAIRHASPPIRLRLIYEHHLTCEVSDGSSTAPHLRRARAHDEGGRGLLLVARLSRGWGTRHTRDGKTIWAETAVSRTPAET</sequence>
<dbReference type="SUPFAM" id="SSF55781">
    <property type="entry name" value="GAF domain-like"/>
    <property type="match status" value="1"/>
</dbReference>
<evidence type="ECO:0000256" key="1">
    <source>
        <dbReference type="ARBA" id="ARBA00022801"/>
    </source>
</evidence>
<dbReference type="Gene3D" id="3.30.565.10">
    <property type="entry name" value="Histidine kinase-like ATPase, C-terminal domain"/>
    <property type="match status" value="1"/>
</dbReference>
<dbReference type="InterPro" id="IPR029016">
    <property type="entry name" value="GAF-like_dom_sf"/>
</dbReference>
<dbReference type="SMART" id="SM00331">
    <property type="entry name" value="PP2C_SIG"/>
    <property type="match status" value="1"/>
</dbReference>
<dbReference type="RefSeq" id="WP_267299644.1">
    <property type="nucleotide sequence ID" value="NZ_JAGJBZ010000002.1"/>
</dbReference>
<dbReference type="SUPFAM" id="SSF81606">
    <property type="entry name" value="PP2C-like"/>
    <property type="match status" value="1"/>
</dbReference>
<protein>
    <submittedName>
        <fullName evidence="3">SpoIIE family protein phosphatase</fullName>
    </submittedName>
</protein>
<dbReference type="CDD" id="cd00130">
    <property type="entry name" value="PAS"/>
    <property type="match status" value="1"/>
</dbReference>
<dbReference type="InterPro" id="IPR035965">
    <property type="entry name" value="PAS-like_dom_sf"/>
</dbReference>
<dbReference type="InterPro" id="IPR052016">
    <property type="entry name" value="Bact_Sigma-Reg"/>
</dbReference>
<evidence type="ECO:0000259" key="2">
    <source>
        <dbReference type="PROSITE" id="PS50112"/>
    </source>
</evidence>
<dbReference type="NCBIfam" id="TIGR00229">
    <property type="entry name" value="sensory_box"/>
    <property type="match status" value="1"/>
</dbReference>
<name>A0ABU4L6H5_9ACTN</name>
<dbReference type="InterPro" id="IPR003594">
    <property type="entry name" value="HATPase_dom"/>
</dbReference>
<dbReference type="Proteomes" id="UP001271723">
    <property type="component" value="Unassembled WGS sequence"/>
</dbReference>
<dbReference type="SUPFAM" id="SSF55785">
    <property type="entry name" value="PYP-like sensor domain (PAS domain)"/>
    <property type="match status" value="2"/>
</dbReference>
<keyword evidence="1" id="KW-0378">Hydrolase</keyword>
<evidence type="ECO:0000313" key="3">
    <source>
        <dbReference type="EMBL" id="MDX2911223.1"/>
    </source>
</evidence>
<dbReference type="Gene3D" id="3.30.450.40">
    <property type="match status" value="1"/>
</dbReference>
<accession>A0ABU4L6H5</accession>
<evidence type="ECO:0000313" key="4">
    <source>
        <dbReference type="Proteomes" id="UP001271723"/>
    </source>
</evidence>
<dbReference type="PANTHER" id="PTHR43156">
    <property type="entry name" value="STAGE II SPORULATION PROTEIN E-RELATED"/>
    <property type="match status" value="1"/>
</dbReference>
<gene>
    <name evidence="3" type="ORF">PV517_21295</name>
</gene>
<dbReference type="InterPro" id="IPR036890">
    <property type="entry name" value="HATPase_C_sf"/>
</dbReference>
<dbReference type="PROSITE" id="PS50112">
    <property type="entry name" value="PAS"/>
    <property type="match status" value="1"/>
</dbReference>
<dbReference type="Pfam" id="PF07228">
    <property type="entry name" value="SpoIIE"/>
    <property type="match status" value="1"/>
</dbReference>
<dbReference type="CDD" id="cd16936">
    <property type="entry name" value="HATPase_RsbW-like"/>
    <property type="match status" value="1"/>
</dbReference>
<dbReference type="Pfam" id="PF08448">
    <property type="entry name" value="PAS_4"/>
    <property type="match status" value="1"/>
</dbReference>
<organism evidence="3 4">
    <name type="scientific">Streptomyces griseiscabiei</name>
    <dbReference type="NCBI Taxonomy" id="2993540"/>
    <lineage>
        <taxon>Bacteria</taxon>
        <taxon>Bacillati</taxon>
        <taxon>Actinomycetota</taxon>
        <taxon>Actinomycetes</taxon>
        <taxon>Kitasatosporales</taxon>
        <taxon>Streptomycetaceae</taxon>
        <taxon>Streptomyces</taxon>
    </lineage>
</organism>
<dbReference type="InterPro" id="IPR001932">
    <property type="entry name" value="PPM-type_phosphatase-like_dom"/>
</dbReference>
<dbReference type="EMBL" id="JARAVY010000008">
    <property type="protein sequence ID" value="MDX2911223.1"/>
    <property type="molecule type" value="Genomic_DNA"/>
</dbReference>
<reference evidence="3 4" key="1">
    <citation type="journal article" date="2023" name="Microb. Genom.">
        <title>Mesoterricola silvestris gen. nov., sp. nov., Mesoterricola sediminis sp. nov., Geothrix oryzae sp. nov., Geothrix edaphica sp. nov., Geothrix rubra sp. nov., and Geothrix limicola sp. nov., six novel members of Acidobacteriota isolated from soils.</title>
        <authorList>
            <person name="Weisberg A.J."/>
            <person name="Pearce E."/>
            <person name="Kramer C.G."/>
            <person name="Chang J.H."/>
            <person name="Clarke C.R."/>
        </authorList>
    </citation>
    <scope>NUCLEOTIDE SEQUENCE [LARGE SCALE GENOMIC DNA]</scope>
    <source>
        <strain evidence="3 4">NRRL_B-2795</strain>
    </source>
</reference>
<dbReference type="Pfam" id="PF13581">
    <property type="entry name" value="HATPase_c_2"/>
    <property type="match status" value="1"/>
</dbReference>
<comment type="caution">
    <text evidence="3">The sequence shown here is derived from an EMBL/GenBank/DDBJ whole genome shotgun (WGS) entry which is preliminary data.</text>
</comment>
<keyword evidence="4" id="KW-1185">Reference proteome</keyword>
<dbReference type="PANTHER" id="PTHR43156:SF2">
    <property type="entry name" value="STAGE II SPORULATION PROTEIN E"/>
    <property type="match status" value="1"/>
</dbReference>